<protein>
    <submittedName>
        <fullName evidence="1">Uncharacterized protein</fullName>
    </submittedName>
</protein>
<dbReference type="eggNOG" id="ENOG502ZPH7">
    <property type="taxonomic scope" value="Bacteria"/>
</dbReference>
<dbReference type="Proteomes" id="UP000001937">
    <property type="component" value="Chromosome"/>
</dbReference>
<dbReference type="RefSeq" id="WP_011436771.1">
    <property type="nucleotide sequence ID" value="NC_007777.1"/>
</dbReference>
<evidence type="ECO:0000313" key="2">
    <source>
        <dbReference type="Proteomes" id="UP000001937"/>
    </source>
</evidence>
<dbReference type="HOGENOM" id="CLU_2259663_0_0_11"/>
<reference evidence="1 2" key="1">
    <citation type="journal article" date="2007" name="Genome Res.">
        <title>Genome characteristics of facultatively symbiotic Frankia sp. strains reflect host range and host plant biogeography.</title>
        <authorList>
            <person name="Normand P."/>
            <person name="Lapierre P."/>
            <person name="Tisa L.S."/>
            <person name="Gogarten J.P."/>
            <person name="Alloisio N."/>
            <person name="Bagnarol E."/>
            <person name="Bassi C.A."/>
            <person name="Berry A.M."/>
            <person name="Bickhart D.M."/>
            <person name="Choisne N."/>
            <person name="Couloux A."/>
            <person name="Cournoyer B."/>
            <person name="Cruveiller S."/>
            <person name="Daubin V."/>
            <person name="Demange N."/>
            <person name="Francino M.P."/>
            <person name="Goltsman E."/>
            <person name="Huang Y."/>
            <person name="Kopp O.R."/>
            <person name="Labarre L."/>
            <person name="Lapidus A."/>
            <person name="Lavire C."/>
            <person name="Marechal J."/>
            <person name="Martinez M."/>
            <person name="Mastronunzio J.E."/>
            <person name="Mullin B.C."/>
            <person name="Niemann J."/>
            <person name="Pujic P."/>
            <person name="Rawnsley T."/>
            <person name="Rouy Z."/>
            <person name="Schenowitz C."/>
            <person name="Sellstedt A."/>
            <person name="Tavares F."/>
            <person name="Tomkins J.P."/>
            <person name="Vallenet D."/>
            <person name="Valverde C."/>
            <person name="Wall L.G."/>
            <person name="Wang Y."/>
            <person name="Medigue C."/>
            <person name="Benson D.R."/>
        </authorList>
    </citation>
    <scope>NUCLEOTIDE SEQUENCE [LARGE SCALE GENOMIC DNA]</scope>
    <source>
        <strain evidence="2">DSM 45818 / CECT 9043 / CcI3</strain>
    </source>
</reference>
<dbReference type="EMBL" id="CP000249">
    <property type="protein sequence ID" value="ABD11726.1"/>
    <property type="molecule type" value="Genomic_DNA"/>
</dbReference>
<sequence length="103" mass="11001">MENTEESVVGGLTAFEWHDATAASCETAVEEINQVVGGYASLVSAAADDPGGSSPTDVAGWRQQMKAFADLRRELRPDDPQAVTEARRASAAALRYLESMRGQ</sequence>
<proteinExistence type="predicted"/>
<name>Q2JAG6_FRACC</name>
<gene>
    <name evidence="1" type="ordered locus">Francci3_2359</name>
</gene>
<organism evidence="1 2">
    <name type="scientific">Frankia casuarinae (strain DSM 45818 / CECT 9043 / HFP020203 / CcI3)</name>
    <dbReference type="NCBI Taxonomy" id="106370"/>
    <lineage>
        <taxon>Bacteria</taxon>
        <taxon>Bacillati</taxon>
        <taxon>Actinomycetota</taxon>
        <taxon>Actinomycetes</taxon>
        <taxon>Frankiales</taxon>
        <taxon>Frankiaceae</taxon>
        <taxon>Frankia</taxon>
    </lineage>
</organism>
<evidence type="ECO:0000313" key="1">
    <source>
        <dbReference type="EMBL" id="ABD11726.1"/>
    </source>
</evidence>
<keyword evidence="2" id="KW-1185">Reference proteome</keyword>
<dbReference type="AlphaFoldDB" id="Q2JAG6"/>
<dbReference type="KEGG" id="fra:Francci3_2359"/>
<accession>Q2JAG6</accession>
<dbReference type="STRING" id="106370.Francci3_2359"/>